<proteinExistence type="predicted"/>
<accession>A0AA96LKS8</accession>
<name>A0AA96LKS8_9BACL</name>
<evidence type="ECO:0000313" key="2">
    <source>
        <dbReference type="Proteomes" id="UP001304650"/>
    </source>
</evidence>
<dbReference type="Proteomes" id="UP001304650">
    <property type="component" value="Chromosome"/>
</dbReference>
<dbReference type="KEGG" id="proo:MJB10_16825"/>
<evidence type="ECO:0000313" key="1">
    <source>
        <dbReference type="EMBL" id="WNR42779.1"/>
    </source>
</evidence>
<reference evidence="1" key="1">
    <citation type="submission" date="2022-02" db="EMBL/GenBank/DDBJ databases">
        <title>Paenibacillus sp. MBLB1832 Whole Genome Shotgun Sequencing.</title>
        <authorList>
            <person name="Hwang C.Y."/>
            <person name="Cho E.-S."/>
            <person name="Seo M.-J."/>
        </authorList>
    </citation>
    <scope>NUCLEOTIDE SEQUENCE</scope>
    <source>
        <strain evidence="1">MBLB1832</strain>
    </source>
</reference>
<dbReference type="EMBL" id="CP130319">
    <property type="protein sequence ID" value="WNR42779.1"/>
    <property type="molecule type" value="Genomic_DNA"/>
</dbReference>
<sequence length="86" mass="9819">METWFEAIIPLPEIAGLQYVLNQLAAGVLEDTSLLARWRQLHAKLPDIPLNDDGEQSVLLPAKQVFGEIHNSENPELYAIFTYQQW</sequence>
<organism evidence="1 2">
    <name type="scientific">Paenibacillus roseopurpureus</name>
    <dbReference type="NCBI Taxonomy" id="2918901"/>
    <lineage>
        <taxon>Bacteria</taxon>
        <taxon>Bacillati</taxon>
        <taxon>Bacillota</taxon>
        <taxon>Bacilli</taxon>
        <taxon>Bacillales</taxon>
        <taxon>Paenibacillaceae</taxon>
        <taxon>Paenibacillus</taxon>
    </lineage>
</organism>
<gene>
    <name evidence="1" type="ORF">MJB10_16825</name>
</gene>
<dbReference type="AlphaFoldDB" id="A0AA96LKS8"/>
<keyword evidence="2" id="KW-1185">Reference proteome</keyword>
<dbReference type="RefSeq" id="WP_314796516.1">
    <property type="nucleotide sequence ID" value="NZ_CP130319.1"/>
</dbReference>
<protein>
    <submittedName>
        <fullName evidence="1">Uncharacterized protein</fullName>
    </submittedName>
</protein>